<dbReference type="InterPro" id="IPR011089">
    <property type="entry name" value="GmrSD_C"/>
</dbReference>
<name>A0A0X3BP13_9EURY</name>
<evidence type="ECO:0008006" key="5">
    <source>
        <dbReference type="Google" id="ProtNLM"/>
    </source>
</evidence>
<dbReference type="EMBL" id="LT158599">
    <property type="protein sequence ID" value="CVK33773.1"/>
    <property type="molecule type" value="Genomic_DNA"/>
</dbReference>
<dbReference type="Proteomes" id="UP000069850">
    <property type="component" value="Chromosome 1"/>
</dbReference>
<reference evidence="3 4" key="1">
    <citation type="submission" date="2016-01" db="EMBL/GenBank/DDBJ databases">
        <authorList>
            <person name="Manzoor S."/>
        </authorList>
    </citation>
    <scope>NUCLEOTIDE SEQUENCE [LARGE SCALE GENOMIC DNA]</scope>
    <source>
        <strain evidence="3">Methanoculleus sp MAB1</strain>
    </source>
</reference>
<evidence type="ECO:0000259" key="2">
    <source>
        <dbReference type="Pfam" id="PF07510"/>
    </source>
</evidence>
<evidence type="ECO:0000259" key="1">
    <source>
        <dbReference type="Pfam" id="PF03235"/>
    </source>
</evidence>
<dbReference type="AlphaFoldDB" id="A0A0X3BP13"/>
<accession>A0A0X3BP13</accession>
<dbReference type="Pfam" id="PF07510">
    <property type="entry name" value="GmrSD_C"/>
    <property type="match status" value="1"/>
</dbReference>
<dbReference type="KEGG" id="mema:MMAB1_2560"/>
<protein>
    <recommendedName>
        <fullName evidence="5">DUF262 domain-containing protein</fullName>
    </recommendedName>
</protein>
<feature type="domain" description="GmrSD restriction endonucleases C-terminal" evidence="2">
    <location>
        <begin position="428"/>
        <end position="544"/>
    </location>
</feature>
<gene>
    <name evidence="3" type="ORF">MMAB1_2560</name>
</gene>
<dbReference type="PANTHER" id="PTHR37292">
    <property type="entry name" value="VNG6097C"/>
    <property type="match status" value="1"/>
</dbReference>
<dbReference type="InterPro" id="IPR004919">
    <property type="entry name" value="GmrSD_N"/>
</dbReference>
<dbReference type="Pfam" id="PF03235">
    <property type="entry name" value="GmrSD_N"/>
    <property type="match status" value="1"/>
</dbReference>
<dbReference type="OMA" id="SIATAQW"/>
<dbReference type="PANTHER" id="PTHR37292:SF2">
    <property type="entry name" value="DUF262 DOMAIN-CONTAINING PROTEIN"/>
    <property type="match status" value="1"/>
</dbReference>
<proteinExistence type="predicted"/>
<evidence type="ECO:0000313" key="3">
    <source>
        <dbReference type="EMBL" id="CVK33773.1"/>
    </source>
</evidence>
<organism evidence="3 4">
    <name type="scientific">Methanoculleus bourgensis</name>
    <dbReference type="NCBI Taxonomy" id="83986"/>
    <lineage>
        <taxon>Archaea</taxon>
        <taxon>Methanobacteriati</taxon>
        <taxon>Methanobacteriota</taxon>
        <taxon>Stenosarchaea group</taxon>
        <taxon>Methanomicrobia</taxon>
        <taxon>Methanomicrobiales</taxon>
        <taxon>Methanomicrobiaceae</taxon>
        <taxon>Methanoculleus</taxon>
    </lineage>
</organism>
<sequence length="557" mass="65764">MKNQKETIRKMVSYLNNEEKDGGFWLPNIQRPFVWREDQIERLFDSIMREYPISTLLVWRTKSRIRRRKFIDNYKSTIRLTDFYVPEDDKTKLLVLDGQQRLQSLFIGLKGSYEKRELYFDVLSGDLVAPEDIRYKFKFLDAEKAAFPWVKFKEIVFSNEHPNRIARSIRAGADRDLTEDEYLRIEDNVARIWQQFSSKDLLIYQELDSVDNPNAYNEDDVVEIFIRANSGGTRLGKSDLLFSLLTSSWEDADERMDELLDDLNRVGYDFTRDFVLKTCLTLLDKGAAYEIKKFRDERIRQELINKWEGISAAIRDVRDYLYGRTFIRTDKAMPSYLVLIPIIYFRYHFPQKWGAAQNLDDYLLRTLLSGAFSGTPDNMIDRCVKAISSSGEFDVNEIFGIIREDGRSLELAESTILGQYYGSKQSHLIFNLWYRDFNYIPAYENNLPQADHIFPQSLLRKVKKVNPRTGRQDLLRYYQEDRDQIANLMLLTAEENGFSGKRDIPPNEWFADKDEAYLEMHLIPKNPDLWELDNYEAFIGERKKLILDKFSHIIQRA</sequence>
<feature type="domain" description="GmrSD restriction endonucleases N-terminal" evidence="1">
    <location>
        <begin position="17"/>
        <end position="245"/>
    </location>
</feature>
<evidence type="ECO:0000313" key="4">
    <source>
        <dbReference type="Proteomes" id="UP000069850"/>
    </source>
</evidence>